<feature type="transmembrane region" description="Helical" evidence="5">
    <location>
        <begin position="86"/>
        <end position="110"/>
    </location>
</feature>
<keyword evidence="3 5" id="KW-1133">Transmembrane helix</keyword>
<evidence type="ECO:0000256" key="1">
    <source>
        <dbReference type="ARBA" id="ARBA00004370"/>
    </source>
</evidence>
<evidence type="ECO:0000313" key="7">
    <source>
        <dbReference type="EMBL" id="ARU59426.1"/>
    </source>
</evidence>
<feature type="transmembrane region" description="Helical" evidence="5">
    <location>
        <begin position="44"/>
        <end position="66"/>
    </location>
</feature>
<dbReference type="GO" id="GO:0005506">
    <property type="term" value="F:iron ion binding"/>
    <property type="evidence" value="ECO:0007669"/>
    <property type="project" value="InterPro"/>
</dbReference>
<keyword evidence="2 5" id="KW-0812">Transmembrane</keyword>
<evidence type="ECO:0000313" key="8">
    <source>
        <dbReference type="Proteomes" id="UP000196027"/>
    </source>
</evidence>
<organism evidence="7 8">
    <name type="scientific">Oleiphilus messinensis</name>
    <dbReference type="NCBI Taxonomy" id="141451"/>
    <lineage>
        <taxon>Bacteria</taxon>
        <taxon>Pseudomonadati</taxon>
        <taxon>Pseudomonadota</taxon>
        <taxon>Gammaproteobacteria</taxon>
        <taxon>Oceanospirillales</taxon>
        <taxon>Oleiphilaceae</taxon>
        <taxon>Oleiphilus</taxon>
    </lineage>
</organism>
<dbReference type="InterPro" id="IPR006694">
    <property type="entry name" value="Fatty_acid_hydroxylase"/>
</dbReference>
<dbReference type="EMBL" id="CP021425">
    <property type="protein sequence ID" value="ARU59426.1"/>
    <property type="molecule type" value="Genomic_DNA"/>
</dbReference>
<reference evidence="7 8" key="1">
    <citation type="submission" date="2017-05" db="EMBL/GenBank/DDBJ databases">
        <title>Genomic insights into alkan degradation activity of Oleiphilus messinensis.</title>
        <authorList>
            <person name="Kozyavkin S.A."/>
            <person name="Slesarev A.I."/>
            <person name="Golyshin P.N."/>
            <person name="Korzhenkov A."/>
            <person name="Golyshina O.N."/>
            <person name="Toshchakov S.V."/>
        </authorList>
    </citation>
    <scope>NUCLEOTIDE SEQUENCE [LARGE SCALE GENOMIC DNA]</scope>
    <source>
        <strain evidence="7 8">ME102</strain>
    </source>
</reference>
<keyword evidence="8" id="KW-1185">Reference proteome</keyword>
<evidence type="ECO:0000256" key="5">
    <source>
        <dbReference type="SAM" id="Phobius"/>
    </source>
</evidence>
<keyword evidence="4 5" id="KW-0472">Membrane</keyword>
<proteinExistence type="predicted"/>
<evidence type="ECO:0000256" key="4">
    <source>
        <dbReference type="ARBA" id="ARBA00023136"/>
    </source>
</evidence>
<evidence type="ECO:0000256" key="3">
    <source>
        <dbReference type="ARBA" id="ARBA00022989"/>
    </source>
</evidence>
<evidence type="ECO:0000256" key="2">
    <source>
        <dbReference type="ARBA" id="ARBA00022692"/>
    </source>
</evidence>
<feature type="transmembrane region" description="Helical" evidence="5">
    <location>
        <begin position="12"/>
        <end position="32"/>
    </location>
</feature>
<accession>A0A1Y0IHU6</accession>
<dbReference type="AlphaFoldDB" id="A0A1Y0IHU6"/>
<dbReference type="Pfam" id="PF04116">
    <property type="entry name" value="FA_hydroxylase"/>
    <property type="match status" value="1"/>
</dbReference>
<dbReference type="PANTHER" id="PTHR11863">
    <property type="entry name" value="STEROL DESATURASE"/>
    <property type="match status" value="1"/>
</dbReference>
<dbReference type="InterPro" id="IPR050307">
    <property type="entry name" value="Sterol_Desaturase_Related"/>
</dbReference>
<dbReference type="KEGG" id="ome:OLMES_5446"/>
<sequence length="267" mass="30840">MIDMMLTAEPALRLGTFLILFTLCALLEAYFPRRDREQPRKARWWGNLSLSAFNTLLLRLLLPLSATEFALYCADQHWGLLNLLNWWHGLEILVAIVIMDLIIYAQHVLFHHNALLWRLHRVHHTDIDLDVTSAARFHPIEIGLSMLIKFSAIALLGISPVAVILFEVILNGMAMFNHSNLRLPLAIDAILRNMIVTPDFHRVHHSINPKETNSNYGFNLSVWDRIFQTYRPQPVQGHDHMILGLEQHRETQKTSLKALLIQPFRAE</sequence>
<gene>
    <name evidence="7" type="ORF">OLMES_5446</name>
</gene>
<dbReference type="OrthoDB" id="9770329at2"/>
<dbReference type="GO" id="GO:0016491">
    <property type="term" value="F:oxidoreductase activity"/>
    <property type="evidence" value="ECO:0007669"/>
    <property type="project" value="InterPro"/>
</dbReference>
<comment type="subcellular location">
    <subcellularLocation>
        <location evidence="1">Membrane</location>
    </subcellularLocation>
</comment>
<dbReference type="Proteomes" id="UP000196027">
    <property type="component" value="Chromosome"/>
</dbReference>
<dbReference type="GO" id="GO:0016020">
    <property type="term" value="C:membrane"/>
    <property type="evidence" value="ECO:0007669"/>
    <property type="project" value="UniProtKB-SubCell"/>
</dbReference>
<feature type="domain" description="Fatty acid hydroxylase" evidence="6">
    <location>
        <begin position="93"/>
        <end position="229"/>
    </location>
</feature>
<dbReference type="RefSeq" id="WP_087464100.1">
    <property type="nucleotide sequence ID" value="NZ_CP021425.1"/>
</dbReference>
<feature type="transmembrane region" description="Helical" evidence="5">
    <location>
        <begin position="146"/>
        <end position="170"/>
    </location>
</feature>
<protein>
    <submittedName>
        <fullName evidence="7">Sterol desaturase</fullName>
    </submittedName>
</protein>
<evidence type="ECO:0000259" key="6">
    <source>
        <dbReference type="Pfam" id="PF04116"/>
    </source>
</evidence>
<dbReference type="GO" id="GO:0008610">
    <property type="term" value="P:lipid biosynthetic process"/>
    <property type="evidence" value="ECO:0007669"/>
    <property type="project" value="InterPro"/>
</dbReference>
<name>A0A1Y0IHU6_9GAMM</name>